<dbReference type="AlphaFoldDB" id="A0AAE3MBS5"/>
<evidence type="ECO:0000256" key="1">
    <source>
        <dbReference type="ARBA" id="ARBA00022475"/>
    </source>
</evidence>
<protein>
    <submittedName>
        <fullName evidence="7">VWA domain-containing protein</fullName>
    </submittedName>
</protein>
<dbReference type="Gene3D" id="3.40.50.410">
    <property type="entry name" value="von Willebrand factor, type A domain"/>
    <property type="match status" value="1"/>
</dbReference>
<proteinExistence type="predicted"/>
<dbReference type="InterPro" id="IPR036465">
    <property type="entry name" value="vWFA_dom_sf"/>
</dbReference>
<evidence type="ECO:0000256" key="3">
    <source>
        <dbReference type="ARBA" id="ARBA00022989"/>
    </source>
</evidence>
<dbReference type="InterPro" id="IPR024163">
    <property type="entry name" value="Aerotolerance_reg_N"/>
</dbReference>
<evidence type="ECO:0000313" key="7">
    <source>
        <dbReference type="EMBL" id="MCW3804881.1"/>
    </source>
</evidence>
<keyword evidence="2 5" id="KW-0812">Transmembrane</keyword>
<organism evidence="7 8">
    <name type="scientific">Plebeiibacterium marinum</name>
    <dbReference type="NCBI Taxonomy" id="2992111"/>
    <lineage>
        <taxon>Bacteria</taxon>
        <taxon>Pseudomonadati</taxon>
        <taxon>Bacteroidota</taxon>
        <taxon>Bacteroidia</taxon>
        <taxon>Marinilabiliales</taxon>
        <taxon>Marinilabiliaceae</taxon>
        <taxon>Plebeiibacterium</taxon>
    </lineage>
</organism>
<sequence length="348" mass="38830">MFRFENPEYLYFLAIIPILAFLSLIIGKQRRKALEKFGNPELLDSLMPSASKTRPVIKFYIMLLAIACLIITMAGPQFGSKLETMKRKGIEIMIALDVSNSMNAQDIQPSRLDRAKRAIYQLVDKLNNDKVGLIVFAGQAYTQLPITTDYPSAKMFISSINTGIIPTQGTAIGAAIERGIRSFSSQEDINRAIIVITDGENHEDDAIAAAKAAVEKGIKVYTVGMGLPKGSPIPVPGGDSNNFMKDREGNVVISKLNEEMLIEIAKNGNGEFISANNIRKGINNLVDHLSKLEKTEMDAKVYTDFDHQFQYIALIALLLLLIDYMVLERKNKYFKNINLFEEKEEEAK</sequence>
<dbReference type="Pfam" id="PF00092">
    <property type="entry name" value="VWA"/>
    <property type="match status" value="1"/>
</dbReference>
<keyword evidence="1" id="KW-1003">Cell membrane</keyword>
<dbReference type="RefSeq" id="WP_301198103.1">
    <property type="nucleotide sequence ID" value="NZ_JAPDPI010000006.1"/>
</dbReference>
<dbReference type="InterPro" id="IPR050768">
    <property type="entry name" value="UPF0353/GerABKA_families"/>
</dbReference>
<dbReference type="SMART" id="SM00327">
    <property type="entry name" value="VWA"/>
    <property type="match status" value="1"/>
</dbReference>
<feature type="transmembrane region" description="Helical" evidence="5">
    <location>
        <begin position="6"/>
        <end position="26"/>
    </location>
</feature>
<keyword evidence="4 5" id="KW-0472">Membrane</keyword>
<evidence type="ECO:0000256" key="2">
    <source>
        <dbReference type="ARBA" id="ARBA00022692"/>
    </source>
</evidence>
<feature type="domain" description="VWFA" evidence="6">
    <location>
        <begin position="91"/>
        <end position="289"/>
    </location>
</feature>
<feature type="transmembrane region" description="Helical" evidence="5">
    <location>
        <begin position="59"/>
        <end position="78"/>
    </location>
</feature>
<evidence type="ECO:0000256" key="4">
    <source>
        <dbReference type="ARBA" id="ARBA00023136"/>
    </source>
</evidence>
<keyword evidence="8" id="KW-1185">Reference proteome</keyword>
<dbReference type="Pfam" id="PF07584">
    <property type="entry name" value="BatA"/>
    <property type="match status" value="1"/>
</dbReference>
<dbReference type="PANTHER" id="PTHR22550:SF5">
    <property type="entry name" value="LEUCINE ZIPPER PROTEIN 4"/>
    <property type="match status" value="1"/>
</dbReference>
<dbReference type="PROSITE" id="PS50234">
    <property type="entry name" value="VWFA"/>
    <property type="match status" value="1"/>
</dbReference>
<gene>
    <name evidence="7" type="ORF">OM074_04535</name>
</gene>
<dbReference type="InterPro" id="IPR002035">
    <property type="entry name" value="VWF_A"/>
</dbReference>
<keyword evidence="3 5" id="KW-1133">Transmembrane helix</keyword>
<dbReference type="EMBL" id="JAPDPI010000006">
    <property type="protein sequence ID" value="MCW3804881.1"/>
    <property type="molecule type" value="Genomic_DNA"/>
</dbReference>
<feature type="transmembrane region" description="Helical" evidence="5">
    <location>
        <begin position="309"/>
        <end position="327"/>
    </location>
</feature>
<dbReference type="PANTHER" id="PTHR22550">
    <property type="entry name" value="SPORE GERMINATION PROTEIN"/>
    <property type="match status" value="1"/>
</dbReference>
<evidence type="ECO:0000256" key="5">
    <source>
        <dbReference type="SAM" id="Phobius"/>
    </source>
</evidence>
<comment type="caution">
    <text evidence="7">The sequence shown here is derived from an EMBL/GenBank/DDBJ whole genome shotgun (WGS) entry which is preliminary data.</text>
</comment>
<dbReference type="SUPFAM" id="SSF53300">
    <property type="entry name" value="vWA-like"/>
    <property type="match status" value="1"/>
</dbReference>
<evidence type="ECO:0000259" key="6">
    <source>
        <dbReference type="PROSITE" id="PS50234"/>
    </source>
</evidence>
<reference evidence="7" key="1">
    <citation type="submission" date="2022-10" db="EMBL/GenBank/DDBJ databases">
        <authorList>
            <person name="Yu W.X."/>
        </authorList>
    </citation>
    <scope>NUCLEOTIDE SEQUENCE</scope>
    <source>
        <strain evidence="7">D04</strain>
    </source>
</reference>
<evidence type="ECO:0000313" key="8">
    <source>
        <dbReference type="Proteomes" id="UP001207408"/>
    </source>
</evidence>
<dbReference type="Proteomes" id="UP001207408">
    <property type="component" value="Unassembled WGS sequence"/>
</dbReference>
<accession>A0AAE3MBS5</accession>
<name>A0AAE3MBS5_9BACT</name>